<dbReference type="AlphaFoldDB" id="A0A2X3BD68"/>
<organism evidence="11 12">
    <name type="scientific">Helicobacter fennelliae</name>
    <dbReference type="NCBI Taxonomy" id="215"/>
    <lineage>
        <taxon>Bacteria</taxon>
        <taxon>Pseudomonadati</taxon>
        <taxon>Campylobacterota</taxon>
        <taxon>Epsilonproteobacteria</taxon>
        <taxon>Campylobacterales</taxon>
        <taxon>Helicobacteraceae</taxon>
        <taxon>Helicobacter</taxon>
    </lineage>
</organism>
<keyword evidence="6" id="KW-0662">Pyridine nucleotide biosynthesis</keyword>
<comment type="cofactor">
    <cofactor evidence="1">
        <name>FAD</name>
        <dbReference type="ChEBI" id="CHEBI:57692"/>
    </cofactor>
</comment>
<dbReference type="Gene3D" id="3.50.50.60">
    <property type="entry name" value="FAD/NAD(P)-binding domain"/>
    <property type="match status" value="1"/>
</dbReference>
<dbReference type="Gene3D" id="3.90.700.10">
    <property type="entry name" value="Succinate dehydrogenase/fumarate reductase flavoprotein, catalytic domain"/>
    <property type="match status" value="1"/>
</dbReference>
<feature type="domain" description="FAD-dependent oxidoreductase 2 FAD-binding" evidence="10">
    <location>
        <begin position="4"/>
        <end position="370"/>
    </location>
</feature>
<dbReference type="PANTHER" id="PTHR42716">
    <property type="entry name" value="L-ASPARTATE OXIDASE"/>
    <property type="match status" value="1"/>
</dbReference>
<proteinExistence type="inferred from homology"/>
<dbReference type="Gene3D" id="1.20.58.100">
    <property type="entry name" value="Fumarate reductase/succinate dehydrogenase flavoprotein-like, C-terminal domain"/>
    <property type="match status" value="1"/>
</dbReference>
<evidence type="ECO:0000256" key="6">
    <source>
        <dbReference type="ARBA" id="ARBA00022642"/>
    </source>
</evidence>
<dbReference type="Pfam" id="PF00890">
    <property type="entry name" value="FAD_binding_2"/>
    <property type="match status" value="1"/>
</dbReference>
<protein>
    <recommendedName>
        <fullName evidence="4">L-aspartate oxidase</fullName>
        <ecNumber evidence="4">1.4.3.16</ecNumber>
    </recommendedName>
</protein>
<evidence type="ECO:0000256" key="7">
    <source>
        <dbReference type="ARBA" id="ARBA00022827"/>
    </source>
</evidence>
<reference evidence="11 12" key="1">
    <citation type="submission" date="2018-06" db="EMBL/GenBank/DDBJ databases">
        <authorList>
            <consortium name="Pathogen Informatics"/>
            <person name="Doyle S."/>
        </authorList>
    </citation>
    <scope>NUCLEOTIDE SEQUENCE [LARGE SCALE GENOMIC DNA]</scope>
    <source>
        <strain evidence="11 12">NCTC13102</strain>
    </source>
</reference>
<name>A0A2X3BD68_9HELI</name>
<evidence type="ECO:0000256" key="5">
    <source>
        <dbReference type="ARBA" id="ARBA00022630"/>
    </source>
</evidence>
<keyword evidence="8 11" id="KW-0560">Oxidoreductase</keyword>
<gene>
    <name evidence="11" type="primary">nadB</name>
    <name evidence="11" type="ORF">NCTC13102_01026</name>
</gene>
<comment type="pathway">
    <text evidence="2">Cofactor biosynthesis; NAD(+) biosynthesis; iminoaspartate from L-aspartate (oxidase route): step 1/1.</text>
</comment>
<evidence type="ECO:0000256" key="3">
    <source>
        <dbReference type="ARBA" id="ARBA00008562"/>
    </source>
</evidence>
<keyword evidence="5" id="KW-0285">Flavoprotein</keyword>
<comment type="similarity">
    <text evidence="3">Belongs to the FAD-dependent oxidoreductase 2 family. NadB subfamily.</text>
</comment>
<dbReference type="GO" id="GO:0008734">
    <property type="term" value="F:L-aspartate oxidase activity"/>
    <property type="evidence" value="ECO:0007669"/>
    <property type="project" value="UniProtKB-EC"/>
</dbReference>
<evidence type="ECO:0000256" key="2">
    <source>
        <dbReference type="ARBA" id="ARBA00004950"/>
    </source>
</evidence>
<evidence type="ECO:0000313" key="11">
    <source>
        <dbReference type="EMBL" id="SQB98563.1"/>
    </source>
</evidence>
<dbReference type="InterPro" id="IPR003953">
    <property type="entry name" value="FAD-dep_OxRdtase_2_FAD-bd"/>
</dbReference>
<comment type="catalytic activity">
    <reaction evidence="9">
        <text>L-aspartate + O2 = iminosuccinate + H2O2</text>
        <dbReference type="Rhea" id="RHEA:25876"/>
        <dbReference type="ChEBI" id="CHEBI:15379"/>
        <dbReference type="ChEBI" id="CHEBI:16240"/>
        <dbReference type="ChEBI" id="CHEBI:29991"/>
        <dbReference type="ChEBI" id="CHEBI:77875"/>
        <dbReference type="EC" id="1.4.3.16"/>
    </reaction>
    <physiologicalReaction direction="left-to-right" evidence="9">
        <dbReference type="Rhea" id="RHEA:25877"/>
    </physiologicalReaction>
</comment>
<dbReference type="EMBL" id="UAWL01000006">
    <property type="protein sequence ID" value="SQB98563.1"/>
    <property type="molecule type" value="Genomic_DNA"/>
</dbReference>
<sequence>MQYDVIIIGAGIAGLSCARYLDKHLKVLLLCKEEPWDCNTFFAQGGITFPKDPLDMDLHIQDTINAGAMHNDYEAVKLLSQESFVIFSDILDSGFCVDRDTNGAILYAKEGGHSIARIIHSGGDGTGRAIHTFLISHLSHTLHKGAQVVDLLIEEDRCYGVVVQTKTKQCAFYANHIVIASGGVGGLFAYHTNAHTISSDIHAMALENGLKLEDMEMLQFHPTAFVDSPHARKTLITEALRGEGAKIINSAGERFLFDYDKRGELAPRDIVARAIYKERFIRGQNVYLDASCLNQKEFIRKFPNVYRSLKAYHIDAPSQKIPIAPAFHYSMGGIKTELNGLVTGMKNLYAIGECARSGVHGANRLASNSLLEGLVFGKIAAQTIQNNPISNPKRNFSISQEVLHKEGDERLKNVLRKIMWEKVGIIRSKTSLLSALEGVEVMALGNIGRMLRLRLMVAKEIITQALNRKQSLGAHYVSDSDV</sequence>
<dbReference type="SUPFAM" id="SSF51905">
    <property type="entry name" value="FAD/NAD(P)-binding domain"/>
    <property type="match status" value="1"/>
</dbReference>
<dbReference type="InterPro" id="IPR037099">
    <property type="entry name" value="Fum_R/Succ_DH_flav-like_C_sf"/>
</dbReference>
<dbReference type="FunFam" id="3.90.700.10:FF:000002">
    <property type="entry name" value="L-aspartate oxidase"/>
    <property type="match status" value="1"/>
</dbReference>
<evidence type="ECO:0000256" key="1">
    <source>
        <dbReference type="ARBA" id="ARBA00001974"/>
    </source>
</evidence>
<evidence type="ECO:0000256" key="8">
    <source>
        <dbReference type="ARBA" id="ARBA00023002"/>
    </source>
</evidence>
<dbReference type="PANTHER" id="PTHR42716:SF2">
    <property type="entry name" value="L-ASPARTATE OXIDASE, CHLOROPLASTIC"/>
    <property type="match status" value="1"/>
</dbReference>
<dbReference type="Proteomes" id="UP000250166">
    <property type="component" value="Unassembled WGS sequence"/>
</dbReference>
<keyword evidence="7" id="KW-0274">FAD</keyword>
<dbReference type="InterPro" id="IPR036188">
    <property type="entry name" value="FAD/NAD-bd_sf"/>
</dbReference>
<evidence type="ECO:0000313" key="12">
    <source>
        <dbReference type="Proteomes" id="UP000250166"/>
    </source>
</evidence>
<dbReference type="EC" id="1.4.3.16" evidence="4"/>
<dbReference type="InterPro" id="IPR005288">
    <property type="entry name" value="NadB"/>
</dbReference>
<dbReference type="InterPro" id="IPR027477">
    <property type="entry name" value="Succ_DH/fumarate_Rdtase_cat_sf"/>
</dbReference>
<accession>A0A2X3BD68</accession>
<dbReference type="UniPathway" id="UPA00253">
    <property type="reaction ID" value="UER00326"/>
</dbReference>
<evidence type="ECO:0000256" key="9">
    <source>
        <dbReference type="ARBA" id="ARBA00048305"/>
    </source>
</evidence>
<dbReference type="SUPFAM" id="SSF56425">
    <property type="entry name" value="Succinate dehydrogenase/fumarate reductase flavoprotein, catalytic domain"/>
    <property type="match status" value="1"/>
</dbReference>
<dbReference type="GO" id="GO:0034628">
    <property type="term" value="P:'de novo' NAD+ biosynthetic process from L-aspartate"/>
    <property type="evidence" value="ECO:0007669"/>
    <property type="project" value="TreeGrafter"/>
</dbReference>
<evidence type="ECO:0000259" key="10">
    <source>
        <dbReference type="Pfam" id="PF00890"/>
    </source>
</evidence>
<dbReference type="SUPFAM" id="SSF46977">
    <property type="entry name" value="Succinate dehydrogenase/fumarate reductase flavoprotein C-terminal domain"/>
    <property type="match status" value="1"/>
</dbReference>
<evidence type="ECO:0000256" key="4">
    <source>
        <dbReference type="ARBA" id="ARBA00012173"/>
    </source>
</evidence>